<dbReference type="CDD" id="cd11061">
    <property type="entry name" value="CYP67-like"/>
    <property type="match status" value="1"/>
</dbReference>
<dbReference type="GO" id="GO:0005506">
    <property type="term" value="F:iron ion binding"/>
    <property type="evidence" value="ECO:0007669"/>
    <property type="project" value="InterPro"/>
</dbReference>
<proteinExistence type="inferred from homology"/>
<feature type="transmembrane region" description="Helical" evidence="9">
    <location>
        <begin position="63"/>
        <end position="85"/>
    </location>
</feature>
<dbReference type="EMBL" id="VFLP01000029">
    <property type="protein sequence ID" value="TRX93374.1"/>
    <property type="molecule type" value="Genomic_DNA"/>
</dbReference>
<keyword evidence="11" id="KW-1185">Reference proteome</keyword>
<evidence type="ECO:0000256" key="7">
    <source>
        <dbReference type="ARBA" id="ARBA00023033"/>
    </source>
</evidence>
<accession>A0A553HZJ3</accession>
<evidence type="ECO:0000256" key="6">
    <source>
        <dbReference type="ARBA" id="ARBA00023004"/>
    </source>
</evidence>
<evidence type="ECO:0000256" key="3">
    <source>
        <dbReference type="ARBA" id="ARBA00022617"/>
    </source>
</evidence>
<evidence type="ECO:0000313" key="10">
    <source>
        <dbReference type="EMBL" id="TRX93374.1"/>
    </source>
</evidence>
<evidence type="ECO:0000313" key="11">
    <source>
        <dbReference type="Proteomes" id="UP000319160"/>
    </source>
</evidence>
<evidence type="ECO:0000256" key="8">
    <source>
        <dbReference type="PIRSR" id="PIRSR602401-1"/>
    </source>
</evidence>
<dbReference type="PRINTS" id="PR00463">
    <property type="entry name" value="EP450I"/>
</dbReference>
<dbReference type="InterPro" id="IPR002401">
    <property type="entry name" value="Cyt_P450_E_grp-I"/>
</dbReference>
<dbReference type="PANTHER" id="PTHR24305">
    <property type="entry name" value="CYTOCHROME P450"/>
    <property type="match status" value="1"/>
</dbReference>
<sequence>MPFSASYELDVFSVAICGVLSHLLIFIHGEWHMQAPKLFTIYSILAPVLFVASNNVGDGIHTHFTHTALLISSYAVGLFTSMTIYRRYFYRLRKFPGPWAAGITKLWHVWQCRHGQNFLVIEKLWQRYGPSYGLVLRNSQSLTLLSLLPSMDLGASVPKLFDHDARRRIWDRGFSTKALDAYQVRVVEYAELLASRIEVLAKEQNPVNVSDWFYWFTFDVMGEFAFARSFAMLQNEEWHFAVTLLRKAMSLLGPFSPVPWIAQIAFHITPWMYIVRDWSEMMSWCKDRMTDRIQAKIDRPDVSHWLIEASTKRGSLEADRKWLNGDAVTIIIAGSDTVAPTLVFTFYEMAHHPAYQAQLFSALKDIDIFDHKQLRTCTFLTAIIHETLQLHPPVPTGGYRQTPPSGMTINGTYIPGNVTIVSPRYSLARLQSSYESADQFVPERWTTKQEMVNDIRGFVPFSQGRFNCVGKTLAMNEMRFVIALLIKKFEVQFWGNERGQRLFSDLKDQFTAAPGRLDLKFRLRTDTVR</sequence>
<dbReference type="InterPro" id="IPR036396">
    <property type="entry name" value="Cyt_P450_sf"/>
</dbReference>
<feature type="transmembrane region" description="Helical" evidence="9">
    <location>
        <begin position="6"/>
        <end position="27"/>
    </location>
</feature>
<keyword evidence="9" id="KW-0472">Membrane</keyword>
<comment type="caution">
    <text evidence="10">The sequence shown here is derived from an EMBL/GenBank/DDBJ whole genome shotgun (WGS) entry which is preliminary data.</text>
</comment>
<dbReference type="STRING" id="2512241.A0A553HZJ3"/>
<dbReference type="OrthoDB" id="6692864at2759"/>
<dbReference type="PANTHER" id="PTHR24305:SF187">
    <property type="entry name" value="P450, PUTATIVE (EUROFUNG)-RELATED"/>
    <property type="match status" value="1"/>
</dbReference>
<evidence type="ECO:0008006" key="12">
    <source>
        <dbReference type="Google" id="ProtNLM"/>
    </source>
</evidence>
<keyword evidence="7" id="KW-0503">Monooxygenase</keyword>
<keyword evidence="4 8" id="KW-0479">Metal-binding</keyword>
<evidence type="ECO:0000256" key="4">
    <source>
        <dbReference type="ARBA" id="ARBA00022723"/>
    </source>
</evidence>
<feature type="transmembrane region" description="Helical" evidence="9">
    <location>
        <begin position="39"/>
        <end position="57"/>
    </location>
</feature>
<feature type="binding site" description="axial binding residue" evidence="8">
    <location>
        <position position="468"/>
    </location>
    <ligand>
        <name>heme</name>
        <dbReference type="ChEBI" id="CHEBI:30413"/>
    </ligand>
    <ligandPart>
        <name>Fe</name>
        <dbReference type="ChEBI" id="CHEBI:18248"/>
    </ligandPart>
</feature>
<dbReference type="GO" id="GO:0016705">
    <property type="term" value="F:oxidoreductase activity, acting on paired donors, with incorporation or reduction of molecular oxygen"/>
    <property type="evidence" value="ECO:0007669"/>
    <property type="project" value="InterPro"/>
</dbReference>
<dbReference type="Gene3D" id="1.10.630.10">
    <property type="entry name" value="Cytochrome P450"/>
    <property type="match status" value="1"/>
</dbReference>
<dbReference type="GO" id="GO:0004497">
    <property type="term" value="F:monooxygenase activity"/>
    <property type="evidence" value="ECO:0007669"/>
    <property type="project" value="UniProtKB-KW"/>
</dbReference>
<comment type="similarity">
    <text evidence="2">Belongs to the cytochrome P450 family.</text>
</comment>
<dbReference type="InterPro" id="IPR050121">
    <property type="entry name" value="Cytochrome_P450_monoxygenase"/>
</dbReference>
<keyword evidence="5" id="KW-0560">Oxidoreductase</keyword>
<dbReference type="GO" id="GO:0020037">
    <property type="term" value="F:heme binding"/>
    <property type="evidence" value="ECO:0007669"/>
    <property type="project" value="InterPro"/>
</dbReference>
<gene>
    <name evidence="10" type="ORF">FHL15_005649</name>
</gene>
<organism evidence="10 11">
    <name type="scientific">Xylaria flabelliformis</name>
    <dbReference type="NCBI Taxonomy" id="2512241"/>
    <lineage>
        <taxon>Eukaryota</taxon>
        <taxon>Fungi</taxon>
        <taxon>Dikarya</taxon>
        <taxon>Ascomycota</taxon>
        <taxon>Pezizomycotina</taxon>
        <taxon>Sordariomycetes</taxon>
        <taxon>Xylariomycetidae</taxon>
        <taxon>Xylariales</taxon>
        <taxon>Xylariaceae</taxon>
        <taxon>Xylaria</taxon>
    </lineage>
</organism>
<dbReference type="PRINTS" id="PR00385">
    <property type="entry name" value="P450"/>
</dbReference>
<dbReference type="Pfam" id="PF00067">
    <property type="entry name" value="p450"/>
    <property type="match status" value="1"/>
</dbReference>
<keyword evidence="3 8" id="KW-0349">Heme</keyword>
<evidence type="ECO:0000256" key="2">
    <source>
        <dbReference type="ARBA" id="ARBA00010617"/>
    </source>
</evidence>
<dbReference type="InterPro" id="IPR001128">
    <property type="entry name" value="Cyt_P450"/>
</dbReference>
<reference evidence="11" key="1">
    <citation type="submission" date="2019-06" db="EMBL/GenBank/DDBJ databases">
        <title>Draft genome sequence of the griseofulvin-producing fungus Xylaria cubensis strain G536.</title>
        <authorList>
            <person name="Mead M.E."/>
            <person name="Raja H.A."/>
            <person name="Steenwyk J.L."/>
            <person name="Knowles S.L."/>
            <person name="Oberlies N.H."/>
            <person name="Rokas A."/>
        </authorList>
    </citation>
    <scope>NUCLEOTIDE SEQUENCE [LARGE SCALE GENOMIC DNA]</scope>
    <source>
        <strain evidence="11">G536</strain>
    </source>
</reference>
<keyword evidence="6 8" id="KW-0408">Iron</keyword>
<keyword evidence="9" id="KW-1133">Transmembrane helix</keyword>
<comment type="cofactor">
    <cofactor evidence="1 8">
        <name>heme</name>
        <dbReference type="ChEBI" id="CHEBI:30413"/>
    </cofactor>
</comment>
<dbReference type="Proteomes" id="UP000319160">
    <property type="component" value="Unassembled WGS sequence"/>
</dbReference>
<name>A0A553HZJ3_9PEZI</name>
<dbReference type="AlphaFoldDB" id="A0A553HZJ3"/>
<evidence type="ECO:0000256" key="5">
    <source>
        <dbReference type="ARBA" id="ARBA00023002"/>
    </source>
</evidence>
<evidence type="ECO:0000256" key="9">
    <source>
        <dbReference type="SAM" id="Phobius"/>
    </source>
</evidence>
<protein>
    <recommendedName>
        <fullName evidence="12">Cytochrome P450</fullName>
    </recommendedName>
</protein>
<evidence type="ECO:0000256" key="1">
    <source>
        <dbReference type="ARBA" id="ARBA00001971"/>
    </source>
</evidence>
<keyword evidence="9" id="KW-0812">Transmembrane</keyword>
<dbReference type="SUPFAM" id="SSF48264">
    <property type="entry name" value="Cytochrome P450"/>
    <property type="match status" value="1"/>
</dbReference>